<dbReference type="InterPro" id="IPR006442">
    <property type="entry name" value="Antitoxin_Phd/YefM"/>
</dbReference>
<evidence type="ECO:0000313" key="3">
    <source>
        <dbReference type="EMBL" id="MBB5755505.1"/>
    </source>
</evidence>
<comment type="function">
    <text evidence="2">Antitoxin component of a type II toxin-antitoxin (TA) system.</text>
</comment>
<dbReference type="EMBL" id="JACHOP010000001">
    <property type="protein sequence ID" value="MBB5755505.1"/>
    <property type="molecule type" value="Genomic_DNA"/>
</dbReference>
<evidence type="ECO:0000256" key="1">
    <source>
        <dbReference type="ARBA" id="ARBA00009981"/>
    </source>
</evidence>
<dbReference type="SUPFAM" id="SSF143120">
    <property type="entry name" value="YefM-like"/>
    <property type="match status" value="1"/>
</dbReference>
<gene>
    <name evidence="3" type="ORF">HNR00_000194</name>
</gene>
<dbReference type="Proteomes" id="UP000583454">
    <property type="component" value="Unassembled WGS sequence"/>
</dbReference>
<accession>A0A840ZE88</accession>
<name>A0A840ZE88_9HYPH</name>
<keyword evidence="4" id="KW-1185">Reference proteome</keyword>
<evidence type="ECO:0000256" key="2">
    <source>
        <dbReference type="RuleBase" id="RU362080"/>
    </source>
</evidence>
<dbReference type="Gene3D" id="3.40.1620.10">
    <property type="entry name" value="YefM-like domain"/>
    <property type="match status" value="1"/>
</dbReference>
<proteinExistence type="inferred from homology"/>
<dbReference type="AlphaFoldDB" id="A0A840ZE88"/>
<sequence length="91" mass="10301">MARVGLTELRRHLAEHLDRVEADRTELVVSRRDREDLAIIPLAQLERLRETMHLLGTPANAARLREGIEQLDAGRGREQRLDVSGIAARIS</sequence>
<dbReference type="PANTHER" id="PTHR33713">
    <property type="entry name" value="ANTITOXIN YAFN-RELATED"/>
    <property type="match status" value="1"/>
</dbReference>
<dbReference type="InterPro" id="IPR036165">
    <property type="entry name" value="YefM-like_sf"/>
</dbReference>
<dbReference type="InterPro" id="IPR051405">
    <property type="entry name" value="phD/YefM_antitoxin"/>
</dbReference>
<protein>
    <recommendedName>
        <fullName evidence="2">Antitoxin</fullName>
    </recommendedName>
</protein>
<reference evidence="3 4" key="1">
    <citation type="submission" date="2020-08" db="EMBL/GenBank/DDBJ databases">
        <title>Genomic Encyclopedia of Type Strains, Phase IV (KMG-IV): sequencing the most valuable type-strain genomes for metagenomic binning, comparative biology and taxonomic classification.</title>
        <authorList>
            <person name="Goeker M."/>
        </authorList>
    </citation>
    <scope>NUCLEOTIDE SEQUENCE [LARGE SCALE GENOMIC DNA]</scope>
    <source>
        <strain evidence="3 4">DSM 2163</strain>
    </source>
</reference>
<dbReference type="NCBIfam" id="TIGR01552">
    <property type="entry name" value="phd_fam"/>
    <property type="match status" value="1"/>
</dbReference>
<dbReference type="Gene3D" id="6.10.250.330">
    <property type="match status" value="1"/>
</dbReference>
<comment type="similarity">
    <text evidence="1 2">Belongs to the phD/YefM antitoxin family.</text>
</comment>
<dbReference type="Pfam" id="PF02604">
    <property type="entry name" value="PhdYeFM_antitox"/>
    <property type="match status" value="1"/>
</dbReference>
<evidence type="ECO:0000313" key="4">
    <source>
        <dbReference type="Proteomes" id="UP000583454"/>
    </source>
</evidence>
<dbReference type="RefSeq" id="WP_183563411.1">
    <property type="nucleotide sequence ID" value="NZ_JACHOP010000001.1"/>
</dbReference>
<organism evidence="3 4">
    <name type="scientific">Methylorubrum rhodinum</name>
    <dbReference type="NCBI Taxonomy" id="29428"/>
    <lineage>
        <taxon>Bacteria</taxon>
        <taxon>Pseudomonadati</taxon>
        <taxon>Pseudomonadota</taxon>
        <taxon>Alphaproteobacteria</taxon>
        <taxon>Hyphomicrobiales</taxon>
        <taxon>Methylobacteriaceae</taxon>
        <taxon>Methylorubrum</taxon>
    </lineage>
</organism>
<dbReference type="PANTHER" id="PTHR33713:SF6">
    <property type="entry name" value="ANTITOXIN YEFM"/>
    <property type="match status" value="1"/>
</dbReference>
<comment type="caution">
    <text evidence="3">The sequence shown here is derived from an EMBL/GenBank/DDBJ whole genome shotgun (WGS) entry which is preliminary data.</text>
</comment>